<keyword evidence="1 8" id="KW-0004">4Fe-4S</keyword>
<feature type="binding site" evidence="8">
    <location>
        <begin position="38"/>
        <end position="40"/>
    </location>
    <ligand>
        <name>S-adenosyl-L-methionine</name>
        <dbReference type="ChEBI" id="CHEBI:59789"/>
    </ligand>
</feature>
<dbReference type="Proteomes" id="UP000030103">
    <property type="component" value="Unassembled WGS sequence"/>
</dbReference>
<feature type="binding site" evidence="8">
    <location>
        <position position="28"/>
    </location>
    <ligand>
        <name>substrate</name>
    </ligand>
</feature>
<keyword evidence="5 8" id="KW-0408">Iron</keyword>
<organism evidence="10 12">
    <name type="scientific">Porphyromonas macacae</name>
    <dbReference type="NCBI Taxonomy" id="28115"/>
    <lineage>
        <taxon>Bacteria</taxon>
        <taxon>Pseudomonadati</taxon>
        <taxon>Bacteroidota</taxon>
        <taxon>Bacteroidia</taxon>
        <taxon>Bacteroidales</taxon>
        <taxon>Porphyromonadaceae</taxon>
        <taxon>Porphyromonas</taxon>
    </lineage>
</organism>
<sequence>MKKLNIKEIFYSLQGEGLNTGRAAIFIRLSGCNLKCSYCDTDFKNGIPMSVEEIEKVIDEYPGRLIIWTGGEPTLQLTDEITAYFKNAGYEQAIETNGTRTVPTGIDYITCSPKPEAIPFLKSNFPNGVDEFRFPVGSRGTLPPDIGVLPPARAYMVSPIFSGNKNMEIDQEAVERCLQFIMENPEWRLSIQLHKLLDFQ</sequence>
<dbReference type="SUPFAM" id="SSF102114">
    <property type="entry name" value="Radical SAM enzymes"/>
    <property type="match status" value="1"/>
</dbReference>
<evidence type="ECO:0000256" key="8">
    <source>
        <dbReference type="HAMAP-Rule" id="MF_00917"/>
    </source>
</evidence>
<evidence type="ECO:0000256" key="5">
    <source>
        <dbReference type="ARBA" id="ARBA00023004"/>
    </source>
</evidence>
<dbReference type="HAMAP" id="MF_00917">
    <property type="entry name" value="QueE"/>
    <property type="match status" value="1"/>
</dbReference>
<feature type="binding site" evidence="8">
    <location>
        <position position="39"/>
    </location>
    <ligand>
        <name>[4Fe-4S] cluster</name>
        <dbReference type="ChEBI" id="CHEBI:49883"/>
        <note>4Fe-4S-S-AdoMet</note>
    </ligand>
</feature>
<comment type="caution">
    <text evidence="8">Lacks conserved residue(s) required for the propagation of feature annotation.</text>
</comment>
<dbReference type="CDD" id="cd01335">
    <property type="entry name" value="Radical_SAM"/>
    <property type="match status" value="1"/>
</dbReference>
<dbReference type="EC" id="4.3.99.3" evidence="8"/>
<evidence type="ECO:0000256" key="3">
    <source>
        <dbReference type="ARBA" id="ARBA00022723"/>
    </source>
</evidence>
<dbReference type="eggNOG" id="COG0602">
    <property type="taxonomic scope" value="Bacteria"/>
</dbReference>
<dbReference type="PANTHER" id="PTHR42836:SF1">
    <property type="entry name" value="7-CARBOXY-7-DEAZAGUANINE SYNTHASE"/>
    <property type="match status" value="1"/>
</dbReference>
<keyword evidence="3 8" id="KW-0479">Metal-binding</keyword>
<comment type="similarity">
    <text evidence="8">Belongs to the radical SAM superfamily. 7-carboxy-7-deazaguanine synthase family.</text>
</comment>
<dbReference type="AlphaFoldDB" id="A0A0A2E5S1"/>
<comment type="cofactor">
    <cofactor evidence="8">
        <name>Mg(2+)</name>
        <dbReference type="ChEBI" id="CHEBI:18420"/>
    </cofactor>
</comment>
<evidence type="ECO:0000259" key="9">
    <source>
        <dbReference type="PROSITE" id="PS51918"/>
    </source>
</evidence>
<proteinExistence type="inferred from homology"/>
<comment type="cofactor">
    <cofactor evidence="8">
        <name>[4Fe-4S] cluster</name>
        <dbReference type="ChEBI" id="CHEBI:49883"/>
    </cofactor>
    <text evidence="8">Binds 1 [4Fe-4S] cluster. The cluster is coordinated with 3 cysteines and an exchangeable S-adenosyl-L-methionine.</text>
</comment>
<feature type="binding site" evidence="8">
    <location>
        <begin position="13"/>
        <end position="15"/>
    </location>
    <ligand>
        <name>substrate</name>
    </ligand>
</feature>
<dbReference type="InterPro" id="IPR058240">
    <property type="entry name" value="rSAM_sf"/>
</dbReference>
<evidence type="ECO:0000256" key="7">
    <source>
        <dbReference type="ARBA" id="ARBA00023239"/>
    </source>
</evidence>
<dbReference type="EMBL" id="JRFA01000025">
    <property type="protein sequence ID" value="KGN72972.1"/>
    <property type="molecule type" value="Genomic_DNA"/>
</dbReference>
<dbReference type="Gene3D" id="3.20.20.70">
    <property type="entry name" value="Aldolase class I"/>
    <property type="match status" value="1"/>
</dbReference>
<feature type="binding site" evidence="8">
    <location>
        <position position="32"/>
    </location>
    <ligand>
        <name>[4Fe-4S] cluster</name>
        <dbReference type="ChEBI" id="CHEBI:49883"/>
        <note>4Fe-4S-S-AdoMet</note>
    </ligand>
</feature>
<keyword evidence="6 8" id="KW-0411">Iron-sulfur</keyword>
<name>A0A0A2E5S1_9PORP</name>
<evidence type="ECO:0000256" key="1">
    <source>
        <dbReference type="ARBA" id="ARBA00022485"/>
    </source>
</evidence>
<dbReference type="GO" id="GO:0000287">
    <property type="term" value="F:magnesium ion binding"/>
    <property type="evidence" value="ECO:0007669"/>
    <property type="project" value="UniProtKB-UniRule"/>
</dbReference>
<keyword evidence="12" id="KW-1185">Reference proteome</keyword>
<dbReference type="EMBL" id="UGTF01000002">
    <property type="protein sequence ID" value="SUB89433.1"/>
    <property type="molecule type" value="Genomic_DNA"/>
</dbReference>
<feature type="binding site" evidence="8">
    <location>
        <position position="41"/>
    </location>
    <ligand>
        <name>Mg(2+)</name>
        <dbReference type="ChEBI" id="CHEBI:18420"/>
    </ligand>
</feature>
<feature type="binding site" evidence="8">
    <location>
        <position position="36"/>
    </location>
    <ligand>
        <name>[4Fe-4S] cluster</name>
        <dbReference type="ChEBI" id="CHEBI:49883"/>
        <note>4Fe-4S-S-AdoMet</note>
    </ligand>
</feature>
<feature type="binding site" evidence="8">
    <location>
        <begin position="112"/>
        <end position="114"/>
    </location>
    <ligand>
        <name>S-adenosyl-L-methionine</name>
        <dbReference type="ChEBI" id="CHEBI:59789"/>
    </ligand>
</feature>
<dbReference type="RefSeq" id="WP_036874857.1">
    <property type="nucleotide sequence ID" value="NZ_JBGYTE010000026.1"/>
</dbReference>
<evidence type="ECO:0000256" key="2">
    <source>
        <dbReference type="ARBA" id="ARBA00022691"/>
    </source>
</evidence>
<dbReference type="GO" id="GO:0051539">
    <property type="term" value="F:4 iron, 4 sulfur cluster binding"/>
    <property type="evidence" value="ECO:0007669"/>
    <property type="project" value="UniProtKB-UniRule"/>
</dbReference>
<evidence type="ECO:0000313" key="13">
    <source>
        <dbReference type="Proteomes" id="UP000254156"/>
    </source>
</evidence>
<evidence type="ECO:0000256" key="6">
    <source>
        <dbReference type="ARBA" id="ARBA00023014"/>
    </source>
</evidence>
<dbReference type="PROSITE" id="PS51918">
    <property type="entry name" value="RADICAL_SAM"/>
    <property type="match status" value="1"/>
</dbReference>
<dbReference type="InterPro" id="IPR013785">
    <property type="entry name" value="Aldolase_TIM"/>
</dbReference>
<dbReference type="GO" id="GO:0016840">
    <property type="term" value="F:carbon-nitrogen lyase activity"/>
    <property type="evidence" value="ECO:0007669"/>
    <property type="project" value="UniProtKB-UniRule"/>
</dbReference>
<dbReference type="GO" id="GO:0008616">
    <property type="term" value="P:tRNA queuosine(34) biosynthetic process"/>
    <property type="evidence" value="ECO:0007669"/>
    <property type="project" value="UniProtKB-UniRule"/>
</dbReference>
<comment type="pathway">
    <text evidence="8">Purine metabolism; 7-cyano-7-deazaguanine biosynthesis.</text>
</comment>
<dbReference type="SFLD" id="SFLDS00029">
    <property type="entry name" value="Radical_SAM"/>
    <property type="match status" value="1"/>
</dbReference>
<feature type="binding site" evidence="8">
    <location>
        <position position="71"/>
    </location>
    <ligand>
        <name>S-adenosyl-L-methionine</name>
        <dbReference type="ChEBI" id="CHEBI:59789"/>
    </ligand>
</feature>
<accession>A0A0A2E5S1</accession>
<comment type="catalytic activity">
    <reaction evidence="8">
        <text>6-carboxy-5,6,7,8-tetrahydropterin + H(+) = 7-carboxy-7-carbaguanine + NH4(+)</text>
        <dbReference type="Rhea" id="RHEA:27974"/>
        <dbReference type="ChEBI" id="CHEBI:15378"/>
        <dbReference type="ChEBI" id="CHEBI:28938"/>
        <dbReference type="ChEBI" id="CHEBI:61032"/>
        <dbReference type="ChEBI" id="CHEBI:61036"/>
        <dbReference type="EC" id="4.3.99.3"/>
    </reaction>
</comment>
<comment type="function">
    <text evidence="8">Catalyzes the complex heterocyclic radical-mediated conversion of 6-carboxy-5,6,7,8-tetrahydropterin (CPH4) to 7-carboxy-7-deazaguanine (CDG), a step common to the biosynthetic pathways of all 7-deazapurine-containing compounds.</text>
</comment>
<dbReference type="GO" id="GO:1904047">
    <property type="term" value="F:S-adenosyl-L-methionine binding"/>
    <property type="evidence" value="ECO:0007669"/>
    <property type="project" value="UniProtKB-UniRule"/>
</dbReference>
<keyword evidence="4 8" id="KW-0460">Magnesium</keyword>
<comment type="cofactor">
    <cofactor evidence="8">
        <name>S-adenosyl-L-methionine</name>
        <dbReference type="ChEBI" id="CHEBI:59789"/>
    </cofactor>
    <text evidence="8">Binds 1 S-adenosyl-L-methionine per subunit.</text>
</comment>
<dbReference type="InterPro" id="IPR007197">
    <property type="entry name" value="rSAM"/>
</dbReference>
<dbReference type="Proteomes" id="UP000254156">
    <property type="component" value="Unassembled WGS sequence"/>
</dbReference>
<dbReference type="STRING" id="28115.HQ47_08925"/>
<dbReference type="UniPathway" id="UPA00391"/>
<keyword evidence="8" id="KW-0671">Queuosine biosynthesis</keyword>
<keyword evidence="7 8" id="KW-0456">Lyase</keyword>
<keyword evidence="2 8" id="KW-0949">S-adenosyl-L-methionine</keyword>
<dbReference type="OrthoDB" id="9792276at2"/>
<evidence type="ECO:0000256" key="4">
    <source>
        <dbReference type="ARBA" id="ARBA00022842"/>
    </source>
</evidence>
<evidence type="ECO:0000313" key="12">
    <source>
        <dbReference type="Proteomes" id="UP000030103"/>
    </source>
</evidence>
<evidence type="ECO:0000313" key="11">
    <source>
        <dbReference type="EMBL" id="SUB89433.1"/>
    </source>
</evidence>
<reference evidence="11 13" key="2">
    <citation type="submission" date="2018-06" db="EMBL/GenBank/DDBJ databases">
        <authorList>
            <consortium name="Pathogen Informatics"/>
            <person name="Doyle S."/>
        </authorList>
    </citation>
    <scope>NUCLEOTIDE SEQUENCE [LARGE SCALE GENOMIC DNA]</scope>
    <source>
        <strain evidence="11 13">NCTC11632</strain>
    </source>
</reference>
<reference evidence="10 12" key="1">
    <citation type="submission" date="2014-09" db="EMBL/GenBank/DDBJ databases">
        <title>Draft Genome Sequence of Porphyromonas macacae COT-192_OH2859.</title>
        <authorList>
            <person name="Wallis C."/>
            <person name="Deusch O."/>
            <person name="O'Flynn C."/>
            <person name="Davis I."/>
            <person name="Horsfall A."/>
            <person name="Kirkwood N."/>
            <person name="Harris S."/>
            <person name="Eisen J.A."/>
            <person name="Coil D.A."/>
            <person name="Darling A.E."/>
            <person name="Jospin G."/>
            <person name="Alexiev A."/>
        </authorList>
    </citation>
    <scope>NUCLEOTIDE SEQUENCE [LARGE SCALE GENOMIC DNA]</scope>
    <source>
        <strain evidence="12">COT-192 OH2859</strain>
        <strain evidence="10">COT-192_OH2859</strain>
    </source>
</reference>
<dbReference type="InterPro" id="IPR024924">
    <property type="entry name" value="7-CO-7-deazaguanine_synth-like"/>
</dbReference>
<dbReference type="PIRSF" id="PIRSF000370">
    <property type="entry name" value="QueE"/>
    <property type="match status" value="1"/>
</dbReference>
<evidence type="ECO:0000313" key="10">
    <source>
        <dbReference type="EMBL" id="KGN72972.1"/>
    </source>
</evidence>
<dbReference type="Pfam" id="PF04055">
    <property type="entry name" value="Radical_SAM"/>
    <property type="match status" value="1"/>
</dbReference>
<protein>
    <recommendedName>
        <fullName evidence="8">7-carboxy-7-deazaguanine synthase</fullName>
        <shortName evidence="8">CDG synthase</shortName>
        <ecNumber evidence="8">4.3.99.3</ecNumber>
    </recommendedName>
    <alternativeName>
        <fullName evidence="8">Queuosine biosynthesis protein QueE</fullName>
    </alternativeName>
</protein>
<dbReference type="PANTHER" id="PTHR42836">
    <property type="entry name" value="7-CARBOXY-7-DEAZAGUANINE SYNTHASE"/>
    <property type="match status" value="1"/>
</dbReference>
<gene>
    <name evidence="8 11" type="primary">queE</name>
    <name evidence="10" type="ORF">HQ47_08925</name>
    <name evidence="11" type="ORF">NCTC11632_01536</name>
</gene>
<comment type="subunit">
    <text evidence="8">Homodimer.</text>
</comment>
<feature type="domain" description="Radical SAM core" evidence="9">
    <location>
        <begin position="19"/>
        <end position="200"/>
    </location>
</feature>
<feature type="binding site" evidence="8">
    <location>
        <position position="69"/>
    </location>
    <ligand>
        <name>substrate</name>
    </ligand>
</feature>